<evidence type="ECO:0000256" key="1">
    <source>
        <dbReference type="SAM" id="Coils"/>
    </source>
</evidence>
<dbReference type="EMBL" id="JAFCIX010000102">
    <property type="protein sequence ID" value="KAH6598569.1"/>
    <property type="molecule type" value="Genomic_DNA"/>
</dbReference>
<keyword evidence="3" id="KW-0732">Signal</keyword>
<keyword evidence="5" id="KW-1185">Reference proteome</keyword>
<organism evidence="4 5">
    <name type="scientific">Batrachochytrium salamandrivorans</name>
    <dbReference type="NCBI Taxonomy" id="1357716"/>
    <lineage>
        <taxon>Eukaryota</taxon>
        <taxon>Fungi</taxon>
        <taxon>Fungi incertae sedis</taxon>
        <taxon>Chytridiomycota</taxon>
        <taxon>Chytridiomycota incertae sedis</taxon>
        <taxon>Chytridiomycetes</taxon>
        <taxon>Rhizophydiales</taxon>
        <taxon>Rhizophydiales incertae sedis</taxon>
        <taxon>Batrachochytrium</taxon>
    </lineage>
</organism>
<accession>A0ABQ8FJ57</accession>
<reference evidence="4 5" key="1">
    <citation type="submission" date="2021-02" db="EMBL/GenBank/DDBJ databases">
        <title>Variation within the Batrachochytrium salamandrivorans European outbreak.</title>
        <authorList>
            <person name="Kelly M."/>
            <person name="Pasmans F."/>
            <person name="Shea T.P."/>
            <person name="Munoz J.F."/>
            <person name="Carranza S."/>
            <person name="Cuomo C.A."/>
            <person name="Martel A."/>
        </authorList>
    </citation>
    <scope>NUCLEOTIDE SEQUENCE [LARGE SCALE GENOMIC DNA]</scope>
    <source>
        <strain evidence="4 5">AMFP18/2</strain>
    </source>
</reference>
<name>A0ABQ8FJ57_9FUNG</name>
<keyword evidence="1" id="KW-0175">Coiled coil</keyword>
<feature type="region of interest" description="Disordered" evidence="2">
    <location>
        <begin position="25"/>
        <end position="62"/>
    </location>
</feature>
<feature type="signal peptide" evidence="3">
    <location>
        <begin position="1"/>
        <end position="18"/>
    </location>
</feature>
<dbReference type="Proteomes" id="UP001648503">
    <property type="component" value="Unassembled WGS sequence"/>
</dbReference>
<evidence type="ECO:0000256" key="3">
    <source>
        <dbReference type="SAM" id="SignalP"/>
    </source>
</evidence>
<feature type="chain" id="PRO_5046260750" evidence="3">
    <location>
        <begin position="19"/>
        <end position="206"/>
    </location>
</feature>
<gene>
    <name evidence="4" type="ORF">BASA50_003607</name>
</gene>
<protein>
    <submittedName>
        <fullName evidence="4">Uncharacterized protein</fullName>
    </submittedName>
</protein>
<feature type="coiled-coil region" evidence="1">
    <location>
        <begin position="105"/>
        <end position="146"/>
    </location>
</feature>
<proteinExistence type="predicted"/>
<evidence type="ECO:0000256" key="2">
    <source>
        <dbReference type="SAM" id="MobiDB-lite"/>
    </source>
</evidence>
<evidence type="ECO:0000313" key="4">
    <source>
        <dbReference type="EMBL" id="KAH6598569.1"/>
    </source>
</evidence>
<sequence length="206" mass="22325">MKLISFAALSFLAITVSAYPRLGAPPQGAGAPSAEHSQGAGAPGVQQPRGAVAQGAGQLPSTRAQDPWQLLGAAAHDPQQPQNTGVRDAEQVRANNGRLLQNYNEELLQNRLDKLGKEYQEKQKVAEEIQDIAKVLEDEMQELGLLLGALKAGPEYDGVFEKYLQKSKEVSEQHGALNDLKDDMESVQSMYDATVEEILSSNETQQ</sequence>
<evidence type="ECO:0000313" key="5">
    <source>
        <dbReference type="Proteomes" id="UP001648503"/>
    </source>
</evidence>
<comment type="caution">
    <text evidence="4">The sequence shown here is derived from an EMBL/GenBank/DDBJ whole genome shotgun (WGS) entry which is preliminary data.</text>
</comment>